<keyword evidence="11" id="KW-1185">Reference proteome</keyword>
<dbReference type="InterPro" id="IPR000792">
    <property type="entry name" value="Tscrpt_reg_LuxR_C"/>
</dbReference>
<dbReference type="SMART" id="SM00421">
    <property type="entry name" value="HTH_LUXR"/>
    <property type="match status" value="1"/>
</dbReference>
<gene>
    <name evidence="10" type="ORF">H8R91_05745</name>
</gene>
<evidence type="ECO:0000313" key="10">
    <source>
        <dbReference type="EMBL" id="MBC5728029.1"/>
    </source>
</evidence>
<evidence type="ECO:0000259" key="8">
    <source>
        <dbReference type="PROSITE" id="PS50043"/>
    </source>
</evidence>
<dbReference type="InterPro" id="IPR058245">
    <property type="entry name" value="NreC/VraR/RcsB-like_REC"/>
</dbReference>
<dbReference type="PANTHER" id="PTHR43214:SF40">
    <property type="entry name" value="TRANSCRIPTIONAL REGULATORY PROTEIN LNRK"/>
    <property type="match status" value="1"/>
</dbReference>
<evidence type="ECO:0000256" key="7">
    <source>
        <dbReference type="PROSITE-ProRule" id="PRU00169"/>
    </source>
</evidence>
<comment type="function">
    <text evidence="6">May play the central regulatory role in sporulation. It may be an element of the effector pathway responsible for the activation of sporulation genes in response to nutritional stress. Spo0A may act in concert with spo0H (a sigma factor) to control the expression of some genes that are critical to the sporulation process.</text>
</comment>
<feature type="modified residue" description="4-aspartylphosphate" evidence="7">
    <location>
        <position position="54"/>
    </location>
</feature>
<evidence type="ECO:0000256" key="2">
    <source>
        <dbReference type="ARBA" id="ARBA00022553"/>
    </source>
</evidence>
<dbReference type="Pfam" id="PF00196">
    <property type="entry name" value="GerE"/>
    <property type="match status" value="1"/>
</dbReference>
<keyword evidence="2 7" id="KW-0597">Phosphoprotein</keyword>
<keyword evidence="4" id="KW-0238">DNA-binding</keyword>
<dbReference type="PROSITE" id="PS50110">
    <property type="entry name" value="RESPONSE_REGULATORY"/>
    <property type="match status" value="1"/>
</dbReference>
<reference evidence="10 11" key="1">
    <citation type="submission" date="2020-08" db="EMBL/GenBank/DDBJ databases">
        <title>Genome public.</title>
        <authorList>
            <person name="Liu C."/>
            <person name="Sun Q."/>
        </authorList>
    </citation>
    <scope>NUCLEOTIDE SEQUENCE [LARGE SCALE GENOMIC DNA]</scope>
    <source>
        <strain evidence="10 11">NSJ-71</strain>
    </source>
</reference>
<dbReference type="PROSITE" id="PS00622">
    <property type="entry name" value="HTH_LUXR_1"/>
    <property type="match status" value="1"/>
</dbReference>
<dbReference type="PROSITE" id="PS50043">
    <property type="entry name" value="HTH_LUXR_2"/>
    <property type="match status" value="1"/>
</dbReference>
<dbReference type="InterPro" id="IPR011006">
    <property type="entry name" value="CheY-like_superfamily"/>
</dbReference>
<dbReference type="CDD" id="cd06170">
    <property type="entry name" value="LuxR_C_like"/>
    <property type="match status" value="1"/>
</dbReference>
<dbReference type="InterPro" id="IPR001789">
    <property type="entry name" value="Sig_transdc_resp-reg_receiver"/>
</dbReference>
<dbReference type="Gene3D" id="3.40.50.2300">
    <property type="match status" value="1"/>
</dbReference>
<dbReference type="EMBL" id="JACOPS010000002">
    <property type="protein sequence ID" value="MBC5728029.1"/>
    <property type="molecule type" value="Genomic_DNA"/>
</dbReference>
<keyword evidence="5" id="KW-0804">Transcription</keyword>
<evidence type="ECO:0000313" key="11">
    <source>
        <dbReference type="Proteomes" id="UP000636755"/>
    </source>
</evidence>
<dbReference type="InterPro" id="IPR039420">
    <property type="entry name" value="WalR-like"/>
</dbReference>
<comment type="caution">
    <text evidence="10">The sequence shown here is derived from an EMBL/GenBank/DDBJ whole genome shotgun (WGS) entry which is preliminary data.</text>
</comment>
<feature type="domain" description="HTH luxR-type" evidence="8">
    <location>
        <begin position="140"/>
        <end position="205"/>
    </location>
</feature>
<dbReference type="CDD" id="cd17535">
    <property type="entry name" value="REC_NarL-like"/>
    <property type="match status" value="1"/>
</dbReference>
<sequence>MINVIIADDDEIFRNGLKIIIEQDKDIKVCGLASNGNSAYDLCKTEKPDIVLMDMQMPYCDGSSATYKIKQDFPNIKVLVLTTFDDKATVSKALTSGADGYVLKDVDETKIVNAIKSTMLDINVFGKTVFDSLKEKLVKNNTHTVKLTNRETELLVNVAKGLSNKEIAKTMFLSEGTVRNNISALLLKLKLRDRTQLAVYAVKNDYI</sequence>
<evidence type="ECO:0000259" key="9">
    <source>
        <dbReference type="PROSITE" id="PS50110"/>
    </source>
</evidence>
<evidence type="ECO:0000256" key="3">
    <source>
        <dbReference type="ARBA" id="ARBA00023015"/>
    </source>
</evidence>
<dbReference type="PRINTS" id="PR00038">
    <property type="entry name" value="HTHLUXR"/>
</dbReference>
<dbReference type="Proteomes" id="UP000636755">
    <property type="component" value="Unassembled WGS sequence"/>
</dbReference>
<accession>A0ABR7HKG8</accession>
<name>A0ABR7HKG8_9FIRM</name>
<keyword evidence="3" id="KW-0805">Transcription regulation</keyword>
<dbReference type="RefSeq" id="WP_186935231.1">
    <property type="nucleotide sequence ID" value="NZ_JACOPS010000002.1"/>
</dbReference>
<feature type="domain" description="Response regulatory" evidence="9">
    <location>
        <begin position="3"/>
        <end position="119"/>
    </location>
</feature>
<proteinExistence type="predicted"/>
<evidence type="ECO:0000256" key="5">
    <source>
        <dbReference type="ARBA" id="ARBA00023163"/>
    </source>
</evidence>
<organism evidence="10 11">
    <name type="scientific">Ruminococcus intestinalis</name>
    <dbReference type="NCBI Taxonomy" id="2763066"/>
    <lineage>
        <taxon>Bacteria</taxon>
        <taxon>Bacillati</taxon>
        <taxon>Bacillota</taxon>
        <taxon>Clostridia</taxon>
        <taxon>Eubacteriales</taxon>
        <taxon>Oscillospiraceae</taxon>
        <taxon>Ruminococcus</taxon>
    </lineage>
</organism>
<evidence type="ECO:0000256" key="4">
    <source>
        <dbReference type="ARBA" id="ARBA00023125"/>
    </source>
</evidence>
<dbReference type="SUPFAM" id="SSF46894">
    <property type="entry name" value="C-terminal effector domain of the bipartite response regulators"/>
    <property type="match status" value="1"/>
</dbReference>
<dbReference type="InterPro" id="IPR016032">
    <property type="entry name" value="Sig_transdc_resp-reg_C-effctor"/>
</dbReference>
<dbReference type="PANTHER" id="PTHR43214">
    <property type="entry name" value="TWO-COMPONENT RESPONSE REGULATOR"/>
    <property type="match status" value="1"/>
</dbReference>
<dbReference type="Pfam" id="PF00072">
    <property type="entry name" value="Response_reg"/>
    <property type="match status" value="1"/>
</dbReference>
<evidence type="ECO:0000256" key="1">
    <source>
        <dbReference type="ARBA" id="ARBA00018672"/>
    </source>
</evidence>
<dbReference type="SUPFAM" id="SSF52172">
    <property type="entry name" value="CheY-like"/>
    <property type="match status" value="1"/>
</dbReference>
<dbReference type="SMART" id="SM00448">
    <property type="entry name" value="REC"/>
    <property type="match status" value="1"/>
</dbReference>
<evidence type="ECO:0000256" key="6">
    <source>
        <dbReference type="ARBA" id="ARBA00024867"/>
    </source>
</evidence>
<protein>
    <recommendedName>
        <fullName evidence="1">Stage 0 sporulation protein A homolog</fullName>
    </recommendedName>
</protein>